<feature type="transmembrane region" description="Helical" evidence="1">
    <location>
        <begin position="133"/>
        <end position="156"/>
    </location>
</feature>
<evidence type="ECO:0000256" key="1">
    <source>
        <dbReference type="SAM" id="Phobius"/>
    </source>
</evidence>
<comment type="caution">
    <text evidence="2">The sequence shown here is derived from an EMBL/GenBank/DDBJ whole genome shotgun (WGS) entry which is preliminary data.</text>
</comment>
<dbReference type="PANTHER" id="PTHR34219:SF3">
    <property type="entry name" value="BLL7967 PROTEIN"/>
    <property type="match status" value="1"/>
</dbReference>
<protein>
    <submittedName>
        <fullName evidence="2">Iron-regulated membrane protein</fullName>
    </submittedName>
</protein>
<keyword evidence="1" id="KW-1133">Transmembrane helix</keyword>
<name>A0ABX0XLM7_9SPHN</name>
<keyword evidence="3" id="KW-1185">Reference proteome</keyword>
<dbReference type="InterPro" id="IPR005625">
    <property type="entry name" value="PepSY-ass_TM"/>
</dbReference>
<reference evidence="2 3" key="1">
    <citation type="submission" date="2020-03" db="EMBL/GenBank/DDBJ databases">
        <title>Genomic Encyclopedia of Type Strains, Phase IV (KMG-IV): sequencing the most valuable type-strain genomes for metagenomic binning, comparative biology and taxonomic classification.</title>
        <authorList>
            <person name="Goeker M."/>
        </authorList>
    </citation>
    <scope>NUCLEOTIDE SEQUENCE [LARGE SCALE GENOMIC DNA]</scope>
    <source>
        <strain evidence="2 3">DSM 27651</strain>
    </source>
</reference>
<dbReference type="RefSeq" id="WP_342449755.1">
    <property type="nucleotide sequence ID" value="NZ_JAATJE010000001.1"/>
</dbReference>
<sequence>MHRWSSLLCTAFLLMLCVTGLPLIFHDEIDGWLNPPAPLNPAAEGRPRLDLDTLLARALADRPGEVPLYMSFDTDRPVVNVTSGPTPDAVATDMHFQSLDARTGEVLPMAEGGVMDVVLQLHTDMMLGLSGELFLGAMGLLFAVAIISGLVLYVPFMQRLAFGTVRHERTARVRRIDRHNLLGVVTLAWALVVGVTGTINTLVLPITTMWKADQLAAIAAGPAGGAVPVRQGLVQPAMDRALAAAPGMTPQFIGFPGVSYSSDRHLAIFLQGDTPMTARLLTPAFVDARTGRLDAVQPMPWYMQALLLAQPLHFGDYAGLPMKILWAILDLMTIAVLWTGLRLWIGRRRAPAGHRRLKAVQA</sequence>
<organism evidence="2 3">
    <name type="scientific">Sphingomonas jejuensis</name>
    <dbReference type="NCBI Taxonomy" id="904715"/>
    <lineage>
        <taxon>Bacteria</taxon>
        <taxon>Pseudomonadati</taxon>
        <taxon>Pseudomonadota</taxon>
        <taxon>Alphaproteobacteria</taxon>
        <taxon>Sphingomonadales</taxon>
        <taxon>Sphingomonadaceae</taxon>
        <taxon>Sphingomonas</taxon>
    </lineage>
</organism>
<dbReference type="Proteomes" id="UP000734218">
    <property type="component" value="Unassembled WGS sequence"/>
</dbReference>
<feature type="transmembrane region" description="Helical" evidence="1">
    <location>
        <begin position="324"/>
        <end position="345"/>
    </location>
</feature>
<keyword evidence="1" id="KW-0472">Membrane</keyword>
<dbReference type="PANTHER" id="PTHR34219">
    <property type="entry name" value="IRON-REGULATED INNER MEMBRANE PROTEIN-RELATED"/>
    <property type="match status" value="1"/>
</dbReference>
<evidence type="ECO:0000313" key="2">
    <source>
        <dbReference type="EMBL" id="NJC34259.1"/>
    </source>
</evidence>
<gene>
    <name evidence="2" type="ORF">GGR88_001733</name>
</gene>
<evidence type="ECO:0000313" key="3">
    <source>
        <dbReference type="Proteomes" id="UP000734218"/>
    </source>
</evidence>
<dbReference type="Pfam" id="PF03929">
    <property type="entry name" value="PepSY_TM"/>
    <property type="match status" value="1"/>
</dbReference>
<proteinExistence type="predicted"/>
<feature type="transmembrane region" description="Helical" evidence="1">
    <location>
        <begin position="181"/>
        <end position="203"/>
    </location>
</feature>
<accession>A0ABX0XLM7</accession>
<keyword evidence="1" id="KW-0812">Transmembrane</keyword>
<dbReference type="EMBL" id="JAATJE010000001">
    <property type="protein sequence ID" value="NJC34259.1"/>
    <property type="molecule type" value="Genomic_DNA"/>
</dbReference>